<dbReference type="RefSeq" id="WP_123641120.1">
    <property type="nucleotide sequence ID" value="NZ_ML119082.1"/>
</dbReference>
<dbReference type="AlphaFoldDB" id="A0A3N2R813"/>
<dbReference type="SUPFAM" id="SSF53474">
    <property type="entry name" value="alpha/beta-Hydrolases"/>
    <property type="match status" value="1"/>
</dbReference>
<dbReference type="Pfam" id="PF12697">
    <property type="entry name" value="Abhydrolase_6"/>
    <property type="match status" value="1"/>
</dbReference>
<dbReference type="PANTHER" id="PTHR46118:SF4">
    <property type="entry name" value="PROTEIN ABHD11"/>
    <property type="match status" value="1"/>
</dbReference>
<dbReference type="EMBL" id="RDRB01000002">
    <property type="protein sequence ID" value="ROU03585.1"/>
    <property type="molecule type" value="Genomic_DNA"/>
</dbReference>
<dbReference type="PANTHER" id="PTHR46118">
    <property type="entry name" value="PROTEIN ABHD11"/>
    <property type="match status" value="1"/>
</dbReference>
<dbReference type="InterPro" id="IPR000073">
    <property type="entry name" value="AB_hydrolase_1"/>
</dbReference>
<accession>A0A3N2R813</accession>
<evidence type="ECO:0000259" key="2">
    <source>
        <dbReference type="Pfam" id="PF12697"/>
    </source>
</evidence>
<proteinExistence type="predicted"/>
<evidence type="ECO:0000313" key="4">
    <source>
        <dbReference type="Proteomes" id="UP000268016"/>
    </source>
</evidence>
<dbReference type="OrthoDB" id="9808398at2"/>
<sequence length="244" mass="26953">MTELRVDTYGEGQPRRLLLVHGLFGQARNFGSLARRLADRFEVTVPDLRNHGRSPWTESHGYPDLAADLEPLAGGAVLGHSMGGKAAMWLALTRPEAVERLIVADMAPVDYGGTTHPMLEAMAALDPAQPSRAAAREKLEAPEELKDFLLQSLDLGAGQWLVNLGTLRRDMPKILGWPPIEMRYEGPALFLSGAESDYVRPEHREDITRLFPAARFARIPGAGHFLHAEKPREFEAAVRTFLDG</sequence>
<dbReference type="InterPro" id="IPR029058">
    <property type="entry name" value="AB_hydrolase_fold"/>
</dbReference>
<keyword evidence="1 3" id="KW-0378">Hydrolase</keyword>
<feature type="domain" description="AB hydrolase-1" evidence="2">
    <location>
        <begin position="17"/>
        <end position="237"/>
    </location>
</feature>
<dbReference type="Gene3D" id="3.40.50.1820">
    <property type="entry name" value="alpha/beta hydrolase"/>
    <property type="match status" value="1"/>
</dbReference>
<keyword evidence="4" id="KW-1185">Reference proteome</keyword>
<comment type="caution">
    <text evidence="3">The sequence shown here is derived from an EMBL/GenBank/DDBJ whole genome shotgun (WGS) entry which is preliminary data.</text>
</comment>
<evidence type="ECO:0000256" key="1">
    <source>
        <dbReference type="ARBA" id="ARBA00022801"/>
    </source>
</evidence>
<reference evidence="3 4" key="1">
    <citation type="submission" date="2018-10" db="EMBL/GenBank/DDBJ databases">
        <title>Histidinibacterium lentulum gen. nov., sp. nov., a marine bacterium from the culture broth of Picochlorum sp. 122.</title>
        <authorList>
            <person name="Wang G."/>
        </authorList>
    </citation>
    <scope>NUCLEOTIDE SEQUENCE [LARGE SCALE GENOMIC DNA]</scope>
    <source>
        <strain evidence="3 4">B17</strain>
    </source>
</reference>
<dbReference type="Proteomes" id="UP000268016">
    <property type="component" value="Unassembled WGS sequence"/>
</dbReference>
<evidence type="ECO:0000313" key="3">
    <source>
        <dbReference type="EMBL" id="ROU03585.1"/>
    </source>
</evidence>
<organism evidence="3 4">
    <name type="scientific">Histidinibacterium lentulum</name>
    <dbReference type="NCBI Taxonomy" id="2480588"/>
    <lineage>
        <taxon>Bacteria</taxon>
        <taxon>Pseudomonadati</taxon>
        <taxon>Pseudomonadota</taxon>
        <taxon>Alphaproteobacteria</taxon>
        <taxon>Rhodobacterales</taxon>
        <taxon>Paracoccaceae</taxon>
        <taxon>Histidinibacterium</taxon>
    </lineage>
</organism>
<dbReference type="GO" id="GO:0016787">
    <property type="term" value="F:hydrolase activity"/>
    <property type="evidence" value="ECO:0007669"/>
    <property type="project" value="UniProtKB-KW"/>
</dbReference>
<name>A0A3N2R813_9RHOB</name>
<protein>
    <submittedName>
        <fullName evidence="3">Alpha/beta fold hydrolase</fullName>
    </submittedName>
</protein>
<gene>
    <name evidence="3" type="ORF">EAT49_04625</name>
</gene>